<organism evidence="2 3">
    <name type="scientific">Cylicostephanus goldi</name>
    <name type="common">Nematode worm</name>
    <dbReference type="NCBI Taxonomy" id="71465"/>
    <lineage>
        <taxon>Eukaryota</taxon>
        <taxon>Metazoa</taxon>
        <taxon>Ecdysozoa</taxon>
        <taxon>Nematoda</taxon>
        <taxon>Chromadorea</taxon>
        <taxon>Rhabditida</taxon>
        <taxon>Rhabditina</taxon>
        <taxon>Rhabditomorpha</taxon>
        <taxon>Strongyloidea</taxon>
        <taxon>Strongylidae</taxon>
        <taxon>Cylicostephanus</taxon>
    </lineage>
</organism>
<protein>
    <submittedName>
        <fullName evidence="2">Uncharacterized protein</fullName>
    </submittedName>
</protein>
<dbReference type="Proteomes" id="UP000271889">
    <property type="component" value="Unassembled WGS sequence"/>
</dbReference>
<accession>A0A3P6RGN6</accession>
<dbReference type="OrthoDB" id="5798715at2759"/>
<sequence>MFTTSPWCGRKTTECAGTRRQIVNKLEKDWRNHIRTRPSNRESRPSLVQSGSPELGSTTSKRSSLGPNGLRSADPIKEPSARRGRTCGRNVWLAREFHKLSLEVSRHKDLRNGRIRWLNLASAWESQRNPEDPQRTVAALKAAYAKLRKTPVMEDVEEDERREDSEAEGNPSLGTSEVNVVGFVQAREGYPDLEPITVTAPLSEPSLKDQVLQRVELYLNVASTFRDRVSIRRPGSEIPKDLLEIGNDILRERMPEPVSQGQRYITKLNDLVYAVARAIAATTDRLGQERSGSLKMTLSEEIERRRVIVSSISIISSELDRRKVRKRSERKRVSRKYLKLSETLGDRADSSLELVRYLRQLKDQLNTTQQTIKRLEETKRLQFVRRKGASYVVNRRVSSEKDTVVVPVTSVSEYWKPIVGTRRPFRAGFQLKKWAEDLETGLTPETGQELSEEAWRE</sequence>
<feature type="region of interest" description="Disordered" evidence="1">
    <location>
        <begin position="27"/>
        <end position="85"/>
    </location>
</feature>
<evidence type="ECO:0000256" key="1">
    <source>
        <dbReference type="SAM" id="MobiDB-lite"/>
    </source>
</evidence>
<proteinExistence type="predicted"/>
<reference evidence="2 3" key="1">
    <citation type="submission" date="2018-11" db="EMBL/GenBank/DDBJ databases">
        <authorList>
            <consortium name="Pathogen Informatics"/>
        </authorList>
    </citation>
    <scope>NUCLEOTIDE SEQUENCE [LARGE SCALE GENOMIC DNA]</scope>
</reference>
<feature type="region of interest" description="Disordered" evidence="1">
    <location>
        <begin position="151"/>
        <end position="175"/>
    </location>
</feature>
<gene>
    <name evidence="2" type="ORF">CGOC_LOCUS4720</name>
</gene>
<feature type="non-terminal residue" evidence="2">
    <location>
        <position position="457"/>
    </location>
</feature>
<dbReference type="AlphaFoldDB" id="A0A3P6RGN6"/>
<dbReference type="EMBL" id="UYRV01013425">
    <property type="protein sequence ID" value="VDK59609.1"/>
    <property type="molecule type" value="Genomic_DNA"/>
</dbReference>
<evidence type="ECO:0000313" key="3">
    <source>
        <dbReference type="Proteomes" id="UP000271889"/>
    </source>
</evidence>
<evidence type="ECO:0000313" key="2">
    <source>
        <dbReference type="EMBL" id="VDK59609.1"/>
    </source>
</evidence>
<name>A0A3P6RGN6_CYLGO</name>
<keyword evidence="3" id="KW-1185">Reference proteome</keyword>
<feature type="compositionally biased region" description="Acidic residues" evidence="1">
    <location>
        <begin position="154"/>
        <end position="167"/>
    </location>
</feature>
<feature type="compositionally biased region" description="Polar residues" evidence="1">
    <location>
        <begin position="46"/>
        <end position="66"/>
    </location>
</feature>